<dbReference type="AlphaFoldDB" id="A0A7W9SF71"/>
<reference evidence="4 5" key="1">
    <citation type="submission" date="2020-08" db="EMBL/GenBank/DDBJ databases">
        <title>Genomic Encyclopedia of Type Strains, Phase IV (KMG-IV): sequencing the most valuable type-strain genomes for metagenomic binning, comparative biology and taxonomic classification.</title>
        <authorList>
            <person name="Goeker M."/>
        </authorList>
    </citation>
    <scope>NUCLEOTIDE SEQUENCE [LARGE SCALE GENOMIC DNA]</scope>
    <source>
        <strain evidence="4 5">DSM 17245</strain>
    </source>
</reference>
<keyword evidence="2" id="KW-0418">Kinase</keyword>
<dbReference type="InterPro" id="IPR012893">
    <property type="entry name" value="HipA-like_C"/>
</dbReference>
<dbReference type="RefSeq" id="WP_330604536.1">
    <property type="nucleotide sequence ID" value="NZ_JACHHH010000004.1"/>
</dbReference>
<dbReference type="GeneID" id="85014560"/>
<sequence length="335" mass="38586">MNKMLIDFTNCPENRLLMYGGGNGKKKGIIYEGETYMLKFPSTVRNSLEPEYSNSSISEYISCHIFESVGIETQKTILGTFNNKIVVACKDFTVNGFDLKDFASLKNTIIYSSENGYGTELDDILDTIQTQEVISTKLLEEYFWDMFIVDALIGNFDRHNGNWGFLINKSEGSIRLAPVYDCGSCLYPKLNEAGMKKILMSEEEINERIYVFPTSAIKYDNKKINYFEFLNTTDNTACLKALNRIHPRIDMDKINLIIENTPFISGIQKEFYRTMLAHRKAKILDIALQRCERITKTLEQKPNMARKSIHKIIDDFNSRDLNNIPNTINNYKSKH</sequence>
<evidence type="ECO:0000313" key="4">
    <source>
        <dbReference type="EMBL" id="MBB6041033.1"/>
    </source>
</evidence>
<name>A0A7W9SF71_9FIRM</name>
<organism evidence="4 5">
    <name type="scientific">Oribacterium sinus</name>
    <dbReference type="NCBI Taxonomy" id="237576"/>
    <lineage>
        <taxon>Bacteria</taxon>
        <taxon>Bacillati</taxon>
        <taxon>Bacillota</taxon>
        <taxon>Clostridia</taxon>
        <taxon>Lachnospirales</taxon>
        <taxon>Lachnospiraceae</taxon>
        <taxon>Oribacterium</taxon>
    </lineage>
</organism>
<evidence type="ECO:0000256" key="1">
    <source>
        <dbReference type="ARBA" id="ARBA00022679"/>
    </source>
</evidence>
<comment type="caution">
    <text evidence="4">The sequence shown here is derived from an EMBL/GenBank/DDBJ whole genome shotgun (WGS) entry which is preliminary data.</text>
</comment>
<dbReference type="Proteomes" id="UP000522163">
    <property type="component" value="Unassembled WGS sequence"/>
</dbReference>
<dbReference type="Pfam" id="PF07804">
    <property type="entry name" value="HipA_C"/>
    <property type="match status" value="1"/>
</dbReference>
<feature type="domain" description="HipA-like C-terminal" evidence="3">
    <location>
        <begin position="32"/>
        <end position="195"/>
    </location>
</feature>
<dbReference type="Gene3D" id="1.10.1070.20">
    <property type="match status" value="1"/>
</dbReference>
<dbReference type="Gene3D" id="3.30.200.120">
    <property type="match status" value="1"/>
</dbReference>
<dbReference type="EMBL" id="JACHHH010000004">
    <property type="protein sequence ID" value="MBB6041033.1"/>
    <property type="molecule type" value="Genomic_DNA"/>
</dbReference>
<dbReference type="CDD" id="cd17792">
    <property type="entry name" value="CtkA"/>
    <property type="match status" value="1"/>
</dbReference>
<evidence type="ECO:0000256" key="2">
    <source>
        <dbReference type="ARBA" id="ARBA00022777"/>
    </source>
</evidence>
<evidence type="ECO:0000259" key="3">
    <source>
        <dbReference type="Pfam" id="PF07804"/>
    </source>
</evidence>
<accession>A0A7W9SF71</accession>
<evidence type="ECO:0000313" key="5">
    <source>
        <dbReference type="Proteomes" id="UP000522163"/>
    </source>
</evidence>
<keyword evidence="1" id="KW-0808">Transferase</keyword>
<proteinExistence type="predicted"/>
<dbReference type="GO" id="GO:0016301">
    <property type="term" value="F:kinase activity"/>
    <property type="evidence" value="ECO:0007669"/>
    <property type="project" value="UniProtKB-KW"/>
</dbReference>
<protein>
    <recommendedName>
        <fullName evidence="3">HipA-like C-terminal domain-containing protein</fullName>
    </recommendedName>
</protein>
<gene>
    <name evidence="4" type="ORF">HNQ46_001005</name>
</gene>